<dbReference type="GO" id="GO:0032153">
    <property type="term" value="C:cell division site"/>
    <property type="evidence" value="ECO:0007669"/>
    <property type="project" value="TreeGrafter"/>
</dbReference>
<evidence type="ECO:0000256" key="12">
    <source>
        <dbReference type="ARBA" id="ARBA00023306"/>
    </source>
</evidence>
<dbReference type="PANTHER" id="PTHR30474">
    <property type="entry name" value="CELL CYCLE PROTEIN"/>
    <property type="match status" value="1"/>
</dbReference>
<comment type="catalytic activity">
    <reaction evidence="20">
        <text>[GlcNAc-(1-&gt;4)-Mur2Ac(oyl-L-Ala-gamma-D-Glu-L-Lys-D-Ala-D-Ala)](n)-di-trans,octa-cis-undecaprenyl diphosphate + beta-D-GlcNAc-(1-&gt;4)-Mur2Ac(oyl-L-Ala-gamma-D-Glu-L-Lys-D-Ala-D-Ala)-di-trans,octa-cis-undecaprenyl diphosphate = [GlcNAc-(1-&gt;4)-Mur2Ac(oyl-L-Ala-gamma-D-Glu-L-Lys-D-Ala-D-Ala)](n+1)-di-trans,octa-cis-undecaprenyl diphosphate + di-trans,octa-cis-undecaprenyl diphosphate + H(+)</text>
        <dbReference type="Rhea" id="RHEA:23708"/>
        <dbReference type="Rhea" id="RHEA-COMP:9602"/>
        <dbReference type="Rhea" id="RHEA-COMP:9603"/>
        <dbReference type="ChEBI" id="CHEBI:15378"/>
        <dbReference type="ChEBI" id="CHEBI:58405"/>
        <dbReference type="ChEBI" id="CHEBI:60033"/>
        <dbReference type="ChEBI" id="CHEBI:78435"/>
        <dbReference type="EC" id="2.4.99.28"/>
    </reaction>
</comment>
<dbReference type="GO" id="GO:0008955">
    <property type="term" value="F:peptidoglycan glycosyltransferase activity"/>
    <property type="evidence" value="ECO:0007669"/>
    <property type="project" value="UniProtKB-EC"/>
</dbReference>
<feature type="transmembrane region" description="Helical" evidence="21">
    <location>
        <begin position="182"/>
        <end position="204"/>
    </location>
</feature>
<evidence type="ECO:0000256" key="18">
    <source>
        <dbReference type="ARBA" id="ARBA00041418"/>
    </source>
</evidence>
<evidence type="ECO:0000256" key="4">
    <source>
        <dbReference type="ARBA" id="ARBA00022618"/>
    </source>
</evidence>
<dbReference type="GO" id="GO:0008360">
    <property type="term" value="P:regulation of cell shape"/>
    <property type="evidence" value="ECO:0007669"/>
    <property type="project" value="UniProtKB-KW"/>
</dbReference>
<evidence type="ECO:0000256" key="1">
    <source>
        <dbReference type="ARBA" id="ARBA00004651"/>
    </source>
</evidence>
<organism evidence="22 23">
    <name type="scientific">Candidatus Woesebacteria bacterium RBG_13_46_13</name>
    <dbReference type="NCBI Taxonomy" id="1802479"/>
    <lineage>
        <taxon>Bacteria</taxon>
        <taxon>Candidatus Woeseibacteriota</taxon>
    </lineage>
</organism>
<feature type="transmembrane region" description="Helical" evidence="21">
    <location>
        <begin position="269"/>
        <end position="290"/>
    </location>
</feature>
<keyword evidence="9" id="KW-0573">Peptidoglycan synthesis</keyword>
<evidence type="ECO:0000313" key="23">
    <source>
        <dbReference type="Proteomes" id="UP000176778"/>
    </source>
</evidence>
<comment type="caution">
    <text evidence="22">The sequence shown here is derived from an EMBL/GenBank/DDBJ whole genome shotgun (WGS) entry which is preliminary data.</text>
</comment>
<gene>
    <name evidence="22" type="ORF">A2Y68_03895</name>
</gene>
<feature type="transmembrane region" description="Helical" evidence="21">
    <location>
        <begin position="82"/>
        <end position="102"/>
    </location>
</feature>
<dbReference type="PANTHER" id="PTHR30474:SF2">
    <property type="entry name" value="PEPTIDOGLYCAN GLYCOSYLTRANSFERASE FTSW-RELATED"/>
    <property type="match status" value="1"/>
</dbReference>
<dbReference type="InterPro" id="IPR013437">
    <property type="entry name" value="FtsW"/>
</dbReference>
<dbReference type="GO" id="GO:0005886">
    <property type="term" value="C:plasma membrane"/>
    <property type="evidence" value="ECO:0007669"/>
    <property type="project" value="UniProtKB-SubCell"/>
</dbReference>
<evidence type="ECO:0000256" key="8">
    <source>
        <dbReference type="ARBA" id="ARBA00022960"/>
    </source>
</evidence>
<keyword evidence="3" id="KW-1003">Cell membrane</keyword>
<dbReference type="AlphaFoldDB" id="A0A1F7X3U8"/>
<keyword evidence="7 21" id="KW-0812">Transmembrane</keyword>
<evidence type="ECO:0000256" key="20">
    <source>
        <dbReference type="ARBA" id="ARBA00049902"/>
    </source>
</evidence>
<keyword evidence="13" id="KW-0961">Cell wall biogenesis/degradation</keyword>
<name>A0A1F7X3U8_9BACT</name>
<dbReference type="InterPro" id="IPR001182">
    <property type="entry name" value="FtsW/RodA"/>
</dbReference>
<sequence length="367" mass="39835">MRPKLKKQTKSFDSRLLFITLLLLALGLIAVADASAPQALSLFNDKYYFVKQQLTWGGVGVILLFIVSRIHYGFWEKIATPIFWLSVVFLVLVLVPGLGTTALGAKRWIVLGFLRFQPSELTKLTLAIYLAKVASRGKSTLSFIVPVVILAALIMLQPDLGTTLITVGIGMAQIFYSGINLFTIFGFGALGALATIGLIMVSPYRRARFMTFLQQSQDPLGKDYHIRQILLALGSGGVIGTGLGQSRQKYLFLPEAATDSIFAIIAEEIGFIGSLVLIIIFAAFIYRGIAIASRAPDKFSQVLALGLTAWIGGQAILNIAAMVALVPLTGIPLPFFSYGGSSLVMILVSCGILLNISRYTHGERRKN</sequence>
<evidence type="ECO:0000256" key="16">
    <source>
        <dbReference type="ARBA" id="ARBA00038053"/>
    </source>
</evidence>
<evidence type="ECO:0000313" key="22">
    <source>
        <dbReference type="EMBL" id="OGM09746.1"/>
    </source>
</evidence>
<keyword evidence="6" id="KW-0808">Transferase</keyword>
<dbReference type="EMBL" id="MGFR01000003">
    <property type="protein sequence ID" value="OGM09746.1"/>
    <property type="molecule type" value="Genomic_DNA"/>
</dbReference>
<keyword evidence="8" id="KW-0133">Cell shape</keyword>
<keyword evidence="10 21" id="KW-1133">Transmembrane helix</keyword>
<dbReference type="GO" id="GO:0009252">
    <property type="term" value="P:peptidoglycan biosynthetic process"/>
    <property type="evidence" value="ECO:0007669"/>
    <property type="project" value="UniProtKB-KW"/>
</dbReference>
<keyword evidence="5" id="KW-0328">Glycosyltransferase</keyword>
<evidence type="ECO:0000256" key="13">
    <source>
        <dbReference type="ARBA" id="ARBA00023316"/>
    </source>
</evidence>
<evidence type="ECO:0000256" key="5">
    <source>
        <dbReference type="ARBA" id="ARBA00022676"/>
    </source>
</evidence>
<evidence type="ECO:0000256" key="11">
    <source>
        <dbReference type="ARBA" id="ARBA00023136"/>
    </source>
</evidence>
<feature type="transmembrane region" description="Helical" evidence="21">
    <location>
        <begin position="335"/>
        <end position="356"/>
    </location>
</feature>
<dbReference type="EC" id="2.4.99.28" evidence="19"/>
<evidence type="ECO:0000256" key="19">
    <source>
        <dbReference type="ARBA" id="ARBA00044770"/>
    </source>
</evidence>
<evidence type="ECO:0000256" key="3">
    <source>
        <dbReference type="ARBA" id="ARBA00022475"/>
    </source>
</evidence>
<reference evidence="22 23" key="1">
    <citation type="journal article" date="2016" name="Nat. Commun.">
        <title>Thousands of microbial genomes shed light on interconnected biogeochemical processes in an aquifer system.</title>
        <authorList>
            <person name="Anantharaman K."/>
            <person name="Brown C.T."/>
            <person name="Hug L.A."/>
            <person name="Sharon I."/>
            <person name="Castelle C.J."/>
            <person name="Probst A.J."/>
            <person name="Thomas B.C."/>
            <person name="Singh A."/>
            <person name="Wilkins M.J."/>
            <person name="Karaoz U."/>
            <person name="Brodie E.L."/>
            <person name="Williams K.H."/>
            <person name="Hubbard S.S."/>
            <person name="Banfield J.F."/>
        </authorList>
    </citation>
    <scope>NUCLEOTIDE SEQUENCE [LARGE SCALE GENOMIC DNA]</scope>
</reference>
<accession>A0A1F7X3U8</accession>
<evidence type="ECO:0000256" key="2">
    <source>
        <dbReference type="ARBA" id="ARBA00004752"/>
    </source>
</evidence>
<dbReference type="GO" id="GO:0051301">
    <property type="term" value="P:cell division"/>
    <property type="evidence" value="ECO:0007669"/>
    <property type="project" value="UniProtKB-KW"/>
</dbReference>
<evidence type="ECO:0000256" key="9">
    <source>
        <dbReference type="ARBA" id="ARBA00022984"/>
    </source>
</evidence>
<keyword evidence="11 21" id="KW-0472">Membrane</keyword>
<feature type="transmembrane region" description="Helical" evidence="21">
    <location>
        <begin position="143"/>
        <end position="176"/>
    </location>
</feature>
<feature type="transmembrane region" description="Helical" evidence="21">
    <location>
        <begin position="54"/>
        <end position="75"/>
    </location>
</feature>
<dbReference type="GO" id="GO:0071555">
    <property type="term" value="P:cell wall organization"/>
    <property type="evidence" value="ECO:0007669"/>
    <property type="project" value="UniProtKB-KW"/>
</dbReference>
<evidence type="ECO:0000256" key="14">
    <source>
        <dbReference type="ARBA" id="ARBA00032370"/>
    </source>
</evidence>
<feature type="transmembrane region" description="Helical" evidence="21">
    <location>
        <begin position="302"/>
        <end position="329"/>
    </location>
</feature>
<dbReference type="GO" id="GO:0015648">
    <property type="term" value="F:lipid-linked peptidoglycan transporter activity"/>
    <property type="evidence" value="ECO:0007669"/>
    <property type="project" value="TreeGrafter"/>
</dbReference>
<comment type="subcellular location">
    <subcellularLocation>
        <location evidence="1">Cell membrane</location>
        <topology evidence="1">Multi-pass membrane protein</topology>
    </subcellularLocation>
</comment>
<keyword evidence="12" id="KW-0131">Cell cycle</keyword>
<comment type="pathway">
    <text evidence="2">Cell wall biogenesis; peptidoglycan biosynthesis.</text>
</comment>
<dbReference type="NCBIfam" id="TIGR02614">
    <property type="entry name" value="ftsW"/>
    <property type="match status" value="1"/>
</dbReference>
<dbReference type="Proteomes" id="UP000176778">
    <property type="component" value="Unassembled WGS sequence"/>
</dbReference>
<evidence type="ECO:0000256" key="17">
    <source>
        <dbReference type="ARBA" id="ARBA00041185"/>
    </source>
</evidence>
<evidence type="ECO:0000256" key="21">
    <source>
        <dbReference type="SAM" id="Phobius"/>
    </source>
</evidence>
<dbReference type="STRING" id="1802479.A2Y68_03895"/>
<evidence type="ECO:0000256" key="7">
    <source>
        <dbReference type="ARBA" id="ARBA00022692"/>
    </source>
</evidence>
<protein>
    <recommendedName>
        <fullName evidence="17">Probable peptidoglycan glycosyltransferase FtsW</fullName>
        <ecNumber evidence="19">2.4.99.28</ecNumber>
    </recommendedName>
    <alternativeName>
        <fullName evidence="18">Cell division protein FtsW</fullName>
    </alternativeName>
    <alternativeName>
        <fullName evidence="15">Cell wall polymerase</fullName>
    </alternativeName>
    <alternativeName>
        <fullName evidence="14">Peptidoglycan polymerase</fullName>
    </alternativeName>
</protein>
<dbReference type="Pfam" id="PF01098">
    <property type="entry name" value="FTSW_RODA_SPOVE"/>
    <property type="match status" value="1"/>
</dbReference>
<evidence type="ECO:0000256" key="15">
    <source>
        <dbReference type="ARBA" id="ARBA00033270"/>
    </source>
</evidence>
<keyword evidence="4 22" id="KW-0132">Cell division</keyword>
<evidence type="ECO:0000256" key="6">
    <source>
        <dbReference type="ARBA" id="ARBA00022679"/>
    </source>
</evidence>
<evidence type="ECO:0000256" key="10">
    <source>
        <dbReference type="ARBA" id="ARBA00022989"/>
    </source>
</evidence>
<comment type="similarity">
    <text evidence="16">Belongs to the SEDS family. FtsW subfamily.</text>
</comment>
<proteinExistence type="inferred from homology"/>